<comment type="caution">
    <text evidence="11">The sequence shown here is derived from an EMBL/GenBank/DDBJ whole genome shotgun (WGS) entry which is preliminary data.</text>
</comment>
<feature type="binding site" evidence="10">
    <location>
        <position position="136"/>
    </location>
    <ligand>
        <name>Mg(2+)</name>
        <dbReference type="ChEBI" id="CHEBI:18420"/>
    </ligand>
</feature>
<comment type="cofactor">
    <cofactor evidence="10">
        <name>Zn(2+)</name>
        <dbReference type="ChEBI" id="CHEBI:29105"/>
    </cofactor>
</comment>
<dbReference type="InterPro" id="IPR036412">
    <property type="entry name" value="HAD-like_sf"/>
</dbReference>
<proteinExistence type="inferred from homology"/>
<feature type="binding site" evidence="10">
    <location>
        <position position="13"/>
    </location>
    <ligand>
        <name>Mg(2+)</name>
        <dbReference type="ChEBI" id="CHEBI:18420"/>
    </ligand>
</feature>
<dbReference type="AlphaFoldDB" id="A0A316ENY8"/>
<feature type="binding site" evidence="10">
    <location>
        <position position="94"/>
    </location>
    <ligand>
        <name>Zn(2+)</name>
        <dbReference type="ChEBI" id="CHEBI:29105"/>
    </ligand>
</feature>
<name>A0A316ENY8_9BURK</name>
<keyword evidence="10" id="KW-0460">Magnesium</keyword>
<evidence type="ECO:0000313" key="11">
    <source>
        <dbReference type="EMBL" id="PWK33785.1"/>
    </source>
</evidence>
<reference evidence="11 12" key="1">
    <citation type="submission" date="2018-05" db="EMBL/GenBank/DDBJ databases">
        <title>Genomic Encyclopedia of Type Strains, Phase IV (KMG-V): Genome sequencing to study the core and pangenomes of soil and plant-associated prokaryotes.</title>
        <authorList>
            <person name="Whitman W."/>
        </authorList>
    </citation>
    <scope>NUCLEOTIDE SEQUENCE [LARGE SCALE GENOMIC DNA]</scope>
    <source>
        <strain evidence="11 12">SLV-132</strain>
    </source>
</reference>
<dbReference type="PIRSF" id="PIRSF004682">
    <property type="entry name" value="GmhB"/>
    <property type="match status" value="1"/>
</dbReference>
<feature type="active site" description="Nucleophile" evidence="8">
    <location>
        <position position="11"/>
    </location>
</feature>
<keyword evidence="3 10" id="KW-0479">Metal-binding</keyword>
<dbReference type="GeneID" id="98342992"/>
<dbReference type="GO" id="GO:0005975">
    <property type="term" value="P:carbohydrate metabolic process"/>
    <property type="evidence" value="ECO:0007669"/>
    <property type="project" value="InterPro"/>
</dbReference>
<evidence type="ECO:0000256" key="4">
    <source>
        <dbReference type="ARBA" id="ARBA00022801"/>
    </source>
</evidence>
<evidence type="ECO:0000256" key="5">
    <source>
        <dbReference type="ARBA" id="ARBA00023277"/>
    </source>
</evidence>
<sequence length="196" mass="21016">MAMRQAAVLLDKDGTLLENVPYNVDPSRMRLAPTAGAALRRFGALGMPLIVVSNQPGVALGKFPRAALAGVEGRLADLFVEHGARLAGFLSCPHHPEGIVGEYARACDCRKPMSGMLTRAASMFGLDLARSWMIGDILDDVEAGRRAGCRTILVDCGNETEWVPGEMRVPQYIVDSLDAAAHIVEQAVRVEAEAMS</sequence>
<dbReference type="NCBIfam" id="TIGR01656">
    <property type="entry name" value="Histidinol-ppas"/>
    <property type="match status" value="1"/>
</dbReference>
<dbReference type="GO" id="GO:0016791">
    <property type="term" value="F:phosphatase activity"/>
    <property type="evidence" value="ECO:0007669"/>
    <property type="project" value="InterPro"/>
</dbReference>
<keyword evidence="2 7" id="KW-0963">Cytoplasm</keyword>
<feature type="binding site" evidence="10">
    <location>
        <position position="92"/>
    </location>
    <ligand>
        <name>Zn(2+)</name>
        <dbReference type="ChEBI" id="CHEBI:29105"/>
    </ligand>
</feature>
<keyword evidence="10" id="KW-0862">Zinc</keyword>
<accession>A0A316ENY8</accession>
<dbReference type="EC" id="3.1.3.-" evidence="7"/>
<dbReference type="PANTHER" id="PTHR42891:SF1">
    <property type="entry name" value="D-GLYCERO-BETA-D-MANNO-HEPTOSE-1,7-BISPHOSPHATE 7-PHOSPHATASE"/>
    <property type="match status" value="1"/>
</dbReference>
<dbReference type="GO" id="GO:0046872">
    <property type="term" value="F:metal ion binding"/>
    <property type="evidence" value="ECO:0007669"/>
    <property type="project" value="UniProtKB-KW"/>
</dbReference>
<comment type="similarity">
    <text evidence="7">Belongs to the gmhB family.</text>
</comment>
<gene>
    <name evidence="11" type="ORF">C7419_103104</name>
</gene>
<keyword evidence="4 7" id="KW-0378">Hydrolase</keyword>
<protein>
    <recommendedName>
        <fullName evidence="6 7">D,D-heptose 1,7-bisphosphate phosphatase</fullName>
        <ecNumber evidence="7">3.1.3.-</ecNumber>
    </recommendedName>
</protein>
<dbReference type="NCBIfam" id="TIGR01662">
    <property type="entry name" value="HAD-SF-IIIA"/>
    <property type="match status" value="1"/>
</dbReference>
<dbReference type="Proteomes" id="UP000245754">
    <property type="component" value="Unassembled WGS sequence"/>
</dbReference>
<dbReference type="CDD" id="cd07503">
    <property type="entry name" value="HAD_HisB-N"/>
    <property type="match status" value="1"/>
</dbReference>
<evidence type="ECO:0000313" key="12">
    <source>
        <dbReference type="Proteomes" id="UP000245754"/>
    </source>
</evidence>
<evidence type="ECO:0000256" key="3">
    <source>
        <dbReference type="ARBA" id="ARBA00022723"/>
    </source>
</evidence>
<keyword evidence="12" id="KW-1185">Reference proteome</keyword>
<keyword evidence="5 7" id="KW-0119">Carbohydrate metabolism</keyword>
<dbReference type="EMBL" id="QGGT01000003">
    <property type="protein sequence ID" value="PWK33785.1"/>
    <property type="molecule type" value="Genomic_DNA"/>
</dbReference>
<dbReference type="InterPro" id="IPR023214">
    <property type="entry name" value="HAD_sf"/>
</dbReference>
<dbReference type="Pfam" id="PF13242">
    <property type="entry name" value="Hydrolase_like"/>
    <property type="match status" value="1"/>
</dbReference>
<feature type="binding site" evidence="10">
    <location>
        <position position="109"/>
    </location>
    <ligand>
        <name>Zn(2+)</name>
        <dbReference type="ChEBI" id="CHEBI:29105"/>
    </ligand>
</feature>
<comment type="subcellular location">
    <subcellularLocation>
        <location evidence="1 7">Cytoplasm</location>
    </subcellularLocation>
</comment>
<feature type="active site" description="Proton donor" evidence="8">
    <location>
        <position position="13"/>
    </location>
</feature>
<feature type="site" description="Stabilizes the phosphoryl group" evidence="9">
    <location>
        <position position="53"/>
    </location>
</feature>
<feature type="site" description="Stabilizes the phosphoryl group" evidence="9">
    <location>
        <position position="111"/>
    </location>
</feature>
<comment type="cofactor">
    <cofactor evidence="10">
        <name>Mg(2+)</name>
        <dbReference type="ChEBI" id="CHEBI:18420"/>
    </cofactor>
</comment>
<feature type="site" description="Contributes to substrate recognition" evidence="9">
    <location>
        <position position="110"/>
    </location>
</feature>
<dbReference type="InterPro" id="IPR006543">
    <property type="entry name" value="Histidinol-phos"/>
</dbReference>
<organism evidence="11 12">
    <name type="scientific">Cupriavidus plantarum</name>
    <dbReference type="NCBI Taxonomy" id="942865"/>
    <lineage>
        <taxon>Bacteria</taxon>
        <taxon>Pseudomonadati</taxon>
        <taxon>Pseudomonadota</taxon>
        <taxon>Betaproteobacteria</taxon>
        <taxon>Burkholderiales</taxon>
        <taxon>Burkholderiaceae</taxon>
        <taxon>Cupriavidus</taxon>
    </lineage>
</organism>
<evidence type="ECO:0000256" key="8">
    <source>
        <dbReference type="PIRSR" id="PIRSR004682-1"/>
    </source>
</evidence>
<evidence type="ECO:0000256" key="2">
    <source>
        <dbReference type="ARBA" id="ARBA00022490"/>
    </source>
</evidence>
<dbReference type="InterPro" id="IPR004446">
    <property type="entry name" value="Heptose_bisP_phosphatase"/>
</dbReference>
<evidence type="ECO:0000256" key="9">
    <source>
        <dbReference type="PIRSR" id="PIRSR004682-3"/>
    </source>
</evidence>
<dbReference type="RefSeq" id="WP_109583882.1">
    <property type="nucleotide sequence ID" value="NZ_CAJPUX010000005.1"/>
</dbReference>
<dbReference type="SUPFAM" id="SSF56784">
    <property type="entry name" value="HAD-like"/>
    <property type="match status" value="1"/>
</dbReference>
<feature type="binding site" evidence="10">
    <location>
        <position position="11"/>
    </location>
    <ligand>
        <name>Mg(2+)</name>
        <dbReference type="ChEBI" id="CHEBI:18420"/>
    </ligand>
</feature>
<evidence type="ECO:0000256" key="7">
    <source>
        <dbReference type="PIRNR" id="PIRNR004682"/>
    </source>
</evidence>
<feature type="binding site" evidence="10">
    <location>
        <position position="107"/>
    </location>
    <ligand>
        <name>Zn(2+)</name>
        <dbReference type="ChEBI" id="CHEBI:29105"/>
    </ligand>
</feature>
<evidence type="ECO:0000256" key="1">
    <source>
        <dbReference type="ARBA" id="ARBA00004496"/>
    </source>
</evidence>
<dbReference type="PANTHER" id="PTHR42891">
    <property type="entry name" value="D-GLYCERO-BETA-D-MANNO-HEPTOSE-1,7-BISPHOSPHATE 7-PHOSPHATASE"/>
    <property type="match status" value="1"/>
</dbReference>
<dbReference type="Gene3D" id="3.40.50.1000">
    <property type="entry name" value="HAD superfamily/HAD-like"/>
    <property type="match status" value="1"/>
</dbReference>
<evidence type="ECO:0000256" key="6">
    <source>
        <dbReference type="ARBA" id="ARBA00031828"/>
    </source>
</evidence>
<dbReference type="GO" id="GO:0005737">
    <property type="term" value="C:cytoplasm"/>
    <property type="evidence" value="ECO:0007669"/>
    <property type="project" value="UniProtKB-SubCell"/>
</dbReference>
<evidence type="ECO:0000256" key="10">
    <source>
        <dbReference type="PIRSR" id="PIRSR004682-4"/>
    </source>
</evidence>
<dbReference type="InterPro" id="IPR006549">
    <property type="entry name" value="HAD-SF_hydro_IIIA"/>
</dbReference>